<dbReference type="OrthoDB" id="7422354at2"/>
<dbReference type="Pfam" id="PF25990">
    <property type="entry name" value="Beta-barrel_YknX"/>
    <property type="match status" value="1"/>
</dbReference>
<dbReference type="STRING" id="51670.SAMN04488557_2894"/>
<dbReference type="PANTHER" id="PTHR32347">
    <property type="entry name" value="EFFLUX SYSTEM COMPONENT YKNX-RELATED"/>
    <property type="match status" value="1"/>
</dbReference>
<reference evidence="8" key="1">
    <citation type="submission" date="2016-10" db="EMBL/GenBank/DDBJ databases">
        <authorList>
            <person name="Varghese N."/>
            <person name="Submissions S."/>
        </authorList>
    </citation>
    <scope>NUCLEOTIDE SEQUENCE [LARGE SCALE GENOMIC DNA]</scope>
    <source>
        <strain evidence="8">DSM 1565</strain>
    </source>
</reference>
<protein>
    <submittedName>
        <fullName evidence="7">HlyD family secretion protein</fullName>
    </submittedName>
</protein>
<dbReference type="InterPro" id="IPR050465">
    <property type="entry name" value="UPF0194_transport"/>
</dbReference>
<feature type="region of interest" description="Disordered" evidence="4">
    <location>
        <begin position="115"/>
        <end position="137"/>
    </location>
</feature>
<evidence type="ECO:0000313" key="8">
    <source>
        <dbReference type="Proteomes" id="UP000199423"/>
    </source>
</evidence>
<evidence type="ECO:0000256" key="2">
    <source>
        <dbReference type="ARBA" id="ARBA00023054"/>
    </source>
</evidence>
<dbReference type="SUPFAM" id="SSF111369">
    <property type="entry name" value="HlyD-like secretion proteins"/>
    <property type="match status" value="1"/>
</dbReference>
<evidence type="ECO:0000259" key="5">
    <source>
        <dbReference type="Pfam" id="PF25917"/>
    </source>
</evidence>
<evidence type="ECO:0000256" key="4">
    <source>
        <dbReference type="SAM" id="MobiDB-lite"/>
    </source>
</evidence>
<dbReference type="PANTHER" id="PTHR32347:SF27">
    <property type="entry name" value="RND EFFLUX PUMP MEMBRANE FUSION PROTEIN BARREL-SANDWICH DOMAIN-CONTAINING PROTEIN"/>
    <property type="match status" value="1"/>
</dbReference>
<proteinExistence type="predicted"/>
<feature type="domain" description="YknX-like beta-barrel" evidence="6">
    <location>
        <begin position="269"/>
        <end position="310"/>
    </location>
</feature>
<comment type="subcellular location">
    <subcellularLocation>
        <location evidence="1">Cell envelope</location>
    </subcellularLocation>
</comment>
<gene>
    <name evidence="7" type="ORF">SAMN04488557_2894</name>
</gene>
<accession>A0A1I7NQG3</accession>
<dbReference type="Proteomes" id="UP000199423">
    <property type="component" value="Unassembled WGS sequence"/>
</dbReference>
<dbReference type="Pfam" id="PF25917">
    <property type="entry name" value="BSH_RND"/>
    <property type="match status" value="1"/>
</dbReference>
<sequence length="368" mass="38803">MLKKIDPTVSAIVVAAAIALSGGFAFNTLTKSETLFSSVAGSAHADTTAPAAQWAASATARVEPKDGEVRIASEVGGKIAEVLANTNDQVKAGDLLIRLDDADYYNKIAAASAEASVRERERGEEAATGPALDRRNAEDAVSKAQRGVFAAHEAFDAAFRASKTDKGNAEAVDKARKDLVAKQDALTAAKAKLAQVNAQANMPLQQRLESSLALARSDLTSAELALERTRIRAPADGTILNVLGRVGETAVPSPESSVVVFGDMSSLRLRAEVEERDAARVHVGQRVVVKADAFPDKTFEGTVTSISQSLAAPRIATRGPRRPNDVEVVEVMVSLDDHPPLFTGMRVDTFFKLDNQAANASASTAKAN</sequence>
<evidence type="ECO:0000256" key="1">
    <source>
        <dbReference type="ARBA" id="ARBA00004196"/>
    </source>
</evidence>
<feature type="domain" description="Multidrug resistance protein MdtA-like barrel-sandwich hybrid" evidence="5">
    <location>
        <begin position="69"/>
        <end position="259"/>
    </location>
</feature>
<name>A0A1I7NQG3_9HYPH</name>
<dbReference type="EMBL" id="FPCH01000003">
    <property type="protein sequence ID" value="SFV36909.1"/>
    <property type="molecule type" value="Genomic_DNA"/>
</dbReference>
<dbReference type="Gene3D" id="2.40.30.170">
    <property type="match status" value="1"/>
</dbReference>
<dbReference type="InterPro" id="IPR058625">
    <property type="entry name" value="MdtA-like_BSH"/>
</dbReference>
<keyword evidence="8" id="KW-1185">Reference proteome</keyword>
<organism evidence="7 8">
    <name type="scientific">Hyphomicrobium facile</name>
    <dbReference type="NCBI Taxonomy" id="51670"/>
    <lineage>
        <taxon>Bacteria</taxon>
        <taxon>Pseudomonadati</taxon>
        <taxon>Pseudomonadota</taxon>
        <taxon>Alphaproteobacteria</taxon>
        <taxon>Hyphomicrobiales</taxon>
        <taxon>Hyphomicrobiaceae</taxon>
        <taxon>Hyphomicrobium</taxon>
    </lineage>
</organism>
<dbReference type="Gene3D" id="2.40.50.100">
    <property type="match status" value="1"/>
</dbReference>
<dbReference type="GO" id="GO:0030313">
    <property type="term" value="C:cell envelope"/>
    <property type="evidence" value="ECO:0007669"/>
    <property type="project" value="UniProtKB-SubCell"/>
</dbReference>
<dbReference type="RefSeq" id="WP_092868440.1">
    <property type="nucleotide sequence ID" value="NZ_FPCH01000003.1"/>
</dbReference>
<evidence type="ECO:0000313" key="7">
    <source>
        <dbReference type="EMBL" id="SFV36909.1"/>
    </source>
</evidence>
<evidence type="ECO:0000256" key="3">
    <source>
        <dbReference type="SAM" id="Coils"/>
    </source>
</evidence>
<dbReference type="InterPro" id="IPR058636">
    <property type="entry name" value="Beta-barrel_YknX"/>
</dbReference>
<evidence type="ECO:0000259" key="6">
    <source>
        <dbReference type="Pfam" id="PF25990"/>
    </source>
</evidence>
<dbReference type="AlphaFoldDB" id="A0A1I7NQG3"/>
<feature type="coiled-coil region" evidence="3">
    <location>
        <begin position="172"/>
        <end position="199"/>
    </location>
</feature>
<feature type="compositionally biased region" description="Basic and acidic residues" evidence="4">
    <location>
        <begin position="116"/>
        <end position="125"/>
    </location>
</feature>
<keyword evidence="2 3" id="KW-0175">Coiled coil</keyword>